<evidence type="ECO:0000256" key="7">
    <source>
        <dbReference type="RuleBase" id="RU365071"/>
    </source>
</evidence>
<evidence type="ECO:0000256" key="1">
    <source>
        <dbReference type="ARBA" id="ARBA00004123"/>
    </source>
</evidence>
<dbReference type="PANTHER" id="PTHR16140:SF0">
    <property type="entry name" value="NON-STRUCTURAL MAINTENANCE OF CHROMOSOMES ELEMENT 4"/>
    <property type="match status" value="1"/>
</dbReference>
<dbReference type="GO" id="GO:0030915">
    <property type="term" value="C:Smc5-Smc6 complex"/>
    <property type="evidence" value="ECO:0007669"/>
    <property type="project" value="UniProtKB-UniRule"/>
</dbReference>
<dbReference type="EMBL" id="KL367516">
    <property type="protein sequence ID" value="KFD67255.1"/>
    <property type="molecule type" value="Genomic_DNA"/>
</dbReference>
<comment type="similarity">
    <text evidence="2 7">Belongs to the NSE4 family.</text>
</comment>
<keyword evidence="5 7" id="KW-0234">DNA repair</keyword>
<reference evidence="9" key="1">
    <citation type="journal article" date="2014" name="Nat. Genet.">
        <title>Genome and transcriptome of the porcine whipworm Trichuris suis.</title>
        <authorList>
            <person name="Jex A.R."/>
            <person name="Nejsum P."/>
            <person name="Schwarz E.M."/>
            <person name="Hu L."/>
            <person name="Young N.D."/>
            <person name="Hall R.S."/>
            <person name="Korhonen P.K."/>
            <person name="Liao S."/>
            <person name="Thamsborg S."/>
            <person name="Xia J."/>
            <person name="Xu P."/>
            <person name="Wang S."/>
            <person name="Scheerlinck J.P."/>
            <person name="Hofmann A."/>
            <person name="Sternberg P.W."/>
            <person name="Wang J."/>
            <person name="Gasser R.B."/>
        </authorList>
    </citation>
    <scope>NUCLEOTIDE SEQUENCE [LARGE SCALE GENOMIC DNA]</scope>
    <source>
        <strain evidence="9">DCEP-RM93F</strain>
    </source>
</reference>
<dbReference type="GO" id="GO:0006281">
    <property type="term" value="P:DNA repair"/>
    <property type="evidence" value="ECO:0007669"/>
    <property type="project" value="UniProtKB-UniRule"/>
</dbReference>
<evidence type="ECO:0000259" key="8">
    <source>
        <dbReference type="Pfam" id="PF08743"/>
    </source>
</evidence>
<keyword evidence="6 7" id="KW-0539">Nucleus</keyword>
<keyword evidence="4 7" id="KW-0233">DNA recombination</keyword>
<evidence type="ECO:0000256" key="3">
    <source>
        <dbReference type="ARBA" id="ARBA00022763"/>
    </source>
</evidence>
<keyword evidence="3 7" id="KW-0227">DNA damage</keyword>
<dbReference type="Pfam" id="PF08743">
    <property type="entry name" value="Nse4_C"/>
    <property type="match status" value="1"/>
</dbReference>
<protein>
    <recommendedName>
        <fullName evidence="7">Non-structural maintenance of chromosomes element 4</fullName>
    </recommendedName>
</protein>
<comment type="subcellular location">
    <subcellularLocation>
        <location evidence="1 7">Nucleus</location>
    </subcellularLocation>
</comment>
<comment type="subunit">
    <text evidence="7">Component of the SMC5-SMC6 complex.</text>
</comment>
<dbReference type="InterPro" id="IPR027786">
    <property type="entry name" value="Nse4/EID"/>
</dbReference>
<evidence type="ECO:0000256" key="5">
    <source>
        <dbReference type="ARBA" id="ARBA00023204"/>
    </source>
</evidence>
<evidence type="ECO:0000256" key="6">
    <source>
        <dbReference type="ARBA" id="ARBA00023242"/>
    </source>
</evidence>
<dbReference type="PANTHER" id="PTHR16140">
    <property type="entry name" value="NON-STRUCTURAL MAINTENANCE OF CHROMOSOMES ELEMENT 4"/>
    <property type="match status" value="1"/>
</dbReference>
<gene>
    <name evidence="9" type="ORF">M514_05085</name>
</gene>
<organism evidence="9">
    <name type="scientific">Trichuris suis</name>
    <name type="common">pig whipworm</name>
    <dbReference type="NCBI Taxonomy" id="68888"/>
    <lineage>
        <taxon>Eukaryota</taxon>
        <taxon>Metazoa</taxon>
        <taxon>Ecdysozoa</taxon>
        <taxon>Nematoda</taxon>
        <taxon>Enoplea</taxon>
        <taxon>Dorylaimia</taxon>
        <taxon>Trichinellida</taxon>
        <taxon>Trichuridae</taxon>
        <taxon>Trichuris</taxon>
    </lineage>
</organism>
<name>A0A085NCQ9_9BILA</name>
<accession>A0A085NCQ9</accession>
<comment type="function">
    <text evidence="7">Component of the SMC5-SMC6 complex, that promotes sister chromatid alignment after DNA damage and facilitates double-stranded DNA breaks (DSBs) repair via homologous recombination between sister chromatids.</text>
</comment>
<sequence length="279" mass="31250">MSCDEKLSQRLWVRGSFHQLLSLIENMKLDSAPFDANRLSEIMSESNTLLQLVDRPYECSLDTSVIAFVSGRNDESTFAYLDILNSDFNKWAAFGADCAAQMHLVSAPLSYHCLSANSGAEVGLAKRKRRRRSGSAESPIAGSVRRVVLESASQEADTTTRACQHVYSHLKKAFRSNKKKPVDFFRFILHPTKFSTTVENLFHLTFLVHDGLVNMVANESGISLEPLKPHGRFQSAEQRLSNDDNSKAAQSVLSLSVREWKVLVRKFCITEAMIPEMST</sequence>
<dbReference type="GO" id="GO:0005634">
    <property type="term" value="C:nucleus"/>
    <property type="evidence" value="ECO:0007669"/>
    <property type="project" value="UniProtKB-SubCell"/>
</dbReference>
<proteinExistence type="inferred from homology"/>
<dbReference type="Proteomes" id="UP000030758">
    <property type="component" value="Unassembled WGS sequence"/>
</dbReference>
<dbReference type="GO" id="GO:0006310">
    <property type="term" value="P:DNA recombination"/>
    <property type="evidence" value="ECO:0007669"/>
    <property type="project" value="UniProtKB-UniRule"/>
</dbReference>
<dbReference type="InterPro" id="IPR014854">
    <property type="entry name" value="Nse4_C"/>
</dbReference>
<feature type="domain" description="Non-structural maintenance of chromosome element 4 C-terminal" evidence="8">
    <location>
        <begin position="181"/>
        <end position="274"/>
    </location>
</feature>
<evidence type="ECO:0000256" key="4">
    <source>
        <dbReference type="ARBA" id="ARBA00023172"/>
    </source>
</evidence>
<dbReference type="AlphaFoldDB" id="A0A085NCQ9"/>
<evidence type="ECO:0000313" key="9">
    <source>
        <dbReference type="EMBL" id="KFD67255.1"/>
    </source>
</evidence>
<evidence type="ECO:0000256" key="2">
    <source>
        <dbReference type="ARBA" id="ARBA00008997"/>
    </source>
</evidence>